<evidence type="ECO:0000313" key="2">
    <source>
        <dbReference type="Proteomes" id="UP000176992"/>
    </source>
</evidence>
<comment type="caution">
    <text evidence="1">The sequence shown here is derived from an EMBL/GenBank/DDBJ whole genome shotgun (WGS) entry which is preliminary data.</text>
</comment>
<sequence length="302" mass="33193">MVNGFIGVLPLQMTYRGAAIRAALASSLMVDNPRQDPLAGARLLRSFITGPQDLSLGETSGPQVQRMWQRLGGSTVPTYSMDWERVLRPAQFGIAMLKERSWMAGWLRPVGLAVDTLLRVGKRRRFRVEPLDARIERADINANELVALVRQFSARYELRPAWDDASLRWFLTHAARKEPFGDLIGRIVCGKNRAPLGCYLYYGRPGGIALVLQIFSGRGDADTVIKGLLADVNDLGCVVVRGRSQPDLLDALLQNGCIFKRAPSVTMHSRNAGLLAAIRAGDALVTGLAGESWARLTHGQFV</sequence>
<name>A0A1F5YE67_9BACT</name>
<gene>
    <name evidence="1" type="ORF">A2Z86_02015</name>
</gene>
<evidence type="ECO:0008006" key="3">
    <source>
        <dbReference type="Google" id="ProtNLM"/>
    </source>
</evidence>
<organism evidence="1 2">
    <name type="scientific">Candidatus Glassbacteria bacterium GWA2_58_10</name>
    <dbReference type="NCBI Taxonomy" id="1817865"/>
    <lineage>
        <taxon>Bacteria</taxon>
        <taxon>Candidatus Glassiibacteriota</taxon>
    </lineage>
</organism>
<evidence type="ECO:0000313" key="1">
    <source>
        <dbReference type="EMBL" id="OGF98276.1"/>
    </source>
</evidence>
<protein>
    <recommendedName>
        <fullName evidence="3">GNAT family N-acetyltransferase</fullName>
    </recommendedName>
</protein>
<proteinExistence type="predicted"/>
<accession>A0A1F5YE67</accession>
<dbReference type="EMBL" id="MFIV01000137">
    <property type="protein sequence ID" value="OGF98276.1"/>
    <property type="molecule type" value="Genomic_DNA"/>
</dbReference>
<dbReference type="AlphaFoldDB" id="A0A1F5YE67"/>
<dbReference type="Proteomes" id="UP000176992">
    <property type="component" value="Unassembled WGS sequence"/>
</dbReference>
<reference evidence="1 2" key="1">
    <citation type="journal article" date="2016" name="Nat. Commun.">
        <title>Thousands of microbial genomes shed light on interconnected biogeochemical processes in an aquifer system.</title>
        <authorList>
            <person name="Anantharaman K."/>
            <person name="Brown C.T."/>
            <person name="Hug L.A."/>
            <person name="Sharon I."/>
            <person name="Castelle C.J."/>
            <person name="Probst A.J."/>
            <person name="Thomas B.C."/>
            <person name="Singh A."/>
            <person name="Wilkins M.J."/>
            <person name="Karaoz U."/>
            <person name="Brodie E.L."/>
            <person name="Williams K.H."/>
            <person name="Hubbard S.S."/>
            <person name="Banfield J.F."/>
        </authorList>
    </citation>
    <scope>NUCLEOTIDE SEQUENCE [LARGE SCALE GENOMIC DNA]</scope>
</reference>